<dbReference type="AlphaFoldDB" id="A0A1I3P5E7"/>
<evidence type="ECO:0000256" key="3">
    <source>
        <dbReference type="ARBA" id="ARBA00023163"/>
    </source>
</evidence>
<gene>
    <name evidence="6" type="ORF">SAMN05421852_10582</name>
</gene>
<feature type="domain" description="SIS" evidence="5">
    <location>
        <begin position="126"/>
        <end position="273"/>
    </location>
</feature>
<protein>
    <submittedName>
        <fullName evidence="6">DNA-binding transcriptional regulator, MurR/RpiR family, contains HTH and SIS domains</fullName>
    </submittedName>
</protein>
<evidence type="ECO:0000259" key="5">
    <source>
        <dbReference type="PROSITE" id="PS51464"/>
    </source>
</evidence>
<dbReference type="InterPro" id="IPR046348">
    <property type="entry name" value="SIS_dom_sf"/>
</dbReference>
<dbReference type="InterPro" id="IPR009057">
    <property type="entry name" value="Homeodomain-like_sf"/>
</dbReference>
<dbReference type="SUPFAM" id="SSF53697">
    <property type="entry name" value="SIS domain"/>
    <property type="match status" value="1"/>
</dbReference>
<evidence type="ECO:0000259" key="4">
    <source>
        <dbReference type="PROSITE" id="PS51071"/>
    </source>
</evidence>
<dbReference type="PROSITE" id="PS51071">
    <property type="entry name" value="HTH_RPIR"/>
    <property type="match status" value="1"/>
</dbReference>
<dbReference type="GO" id="GO:1901135">
    <property type="term" value="P:carbohydrate derivative metabolic process"/>
    <property type="evidence" value="ECO:0007669"/>
    <property type="project" value="InterPro"/>
</dbReference>
<evidence type="ECO:0000313" key="7">
    <source>
        <dbReference type="Proteomes" id="UP000199545"/>
    </source>
</evidence>
<dbReference type="CDD" id="cd05013">
    <property type="entry name" value="SIS_RpiR"/>
    <property type="match status" value="1"/>
</dbReference>
<dbReference type="InterPro" id="IPR047640">
    <property type="entry name" value="RpiR-like"/>
</dbReference>
<feature type="domain" description="HTH rpiR-type" evidence="4">
    <location>
        <begin position="3"/>
        <end position="79"/>
    </location>
</feature>
<proteinExistence type="predicted"/>
<keyword evidence="1" id="KW-0805">Transcription regulation</keyword>
<dbReference type="Pfam" id="PF01380">
    <property type="entry name" value="SIS"/>
    <property type="match status" value="1"/>
</dbReference>
<dbReference type="GO" id="GO:0003677">
    <property type="term" value="F:DNA binding"/>
    <property type="evidence" value="ECO:0007669"/>
    <property type="project" value="UniProtKB-KW"/>
</dbReference>
<organism evidence="6 7">
    <name type="scientific">Thermoflavimicrobium dichotomicum</name>
    <dbReference type="NCBI Taxonomy" id="46223"/>
    <lineage>
        <taxon>Bacteria</taxon>
        <taxon>Bacillati</taxon>
        <taxon>Bacillota</taxon>
        <taxon>Bacilli</taxon>
        <taxon>Bacillales</taxon>
        <taxon>Thermoactinomycetaceae</taxon>
        <taxon>Thermoflavimicrobium</taxon>
    </lineage>
</organism>
<keyword evidence="7" id="KW-1185">Reference proteome</keyword>
<dbReference type="GO" id="GO:0097367">
    <property type="term" value="F:carbohydrate derivative binding"/>
    <property type="evidence" value="ECO:0007669"/>
    <property type="project" value="InterPro"/>
</dbReference>
<dbReference type="Gene3D" id="3.40.50.10490">
    <property type="entry name" value="Glucose-6-phosphate isomerase like protein, domain 1"/>
    <property type="match status" value="1"/>
</dbReference>
<dbReference type="PANTHER" id="PTHR30514">
    <property type="entry name" value="GLUCOKINASE"/>
    <property type="match status" value="1"/>
</dbReference>
<dbReference type="InterPro" id="IPR001347">
    <property type="entry name" value="SIS_dom"/>
</dbReference>
<dbReference type="PROSITE" id="PS51464">
    <property type="entry name" value="SIS"/>
    <property type="match status" value="1"/>
</dbReference>
<dbReference type="PANTHER" id="PTHR30514:SF18">
    <property type="entry name" value="RPIR-FAMILY TRANSCRIPTIONAL REGULATOR"/>
    <property type="match status" value="1"/>
</dbReference>
<keyword evidence="3" id="KW-0804">Transcription</keyword>
<dbReference type="RefSeq" id="WP_093229137.1">
    <property type="nucleotide sequence ID" value="NZ_FORR01000005.1"/>
</dbReference>
<dbReference type="Pfam" id="PF01418">
    <property type="entry name" value="HTH_6"/>
    <property type="match status" value="1"/>
</dbReference>
<reference evidence="6 7" key="1">
    <citation type="submission" date="2016-10" db="EMBL/GenBank/DDBJ databases">
        <authorList>
            <person name="de Groot N.N."/>
        </authorList>
    </citation>
    <scope>NUCLEOTIDE SEQUENCE [LARGE SCALE GENOMIC DNA]</scope>
    <source>
        <strain evidence="6 7">DSM 44778</strain>
    </source>
</reference>
<dbReference type="InterPro" id="IPR000281">
    <property type="entry name" value="HTH_RpiR"/>
</dbReference>
<accession>A0A1I3P5E7</accession>
<dbReference type="GO" id="GO:0003700">
    <property type="term" value="F:DNA-binding transcription factor activity"/>
    <property type="evidence" value="ECO:0007669"/>
    <property type="project" value="InterPro"/>
</dbReference>
<dbReference type="EMBL" id="FORR01000005">
    <property type="protein sequence ID" value="SFJ16266.1"/>
    <property type="molecule type" value="Genomic_DNA"/>
</dbReference>
<evidence type="ECO:0000256" key="2">
    <source>
        <dbReference type="ARBA" id="ARBA00023125"/>
    </source>
</evidence>
<dbReference type="SUPFAM" id="SSF46689">
    <property type="entry name" value="Homeodomain-like"/>
    <property type="match status" value="1"/>
</dbReference>
<dbReference type="Gene3D" id="1.10.10.10">
    <property type="entry name" value="Winged helix-like DNA-binding domain superfamily/Winged helix DNA-binding domain"/>
    <property type="match status" value="1"/>
</dbReference>
<dbReference type="OrthoDB" id="2930at2"/>
<dbReference type="InterPro" id="IPR035472">
    <property type="entry name" value="RpiR-like_SIS"/>
</dbReference>
<keyword evidence="2 6" id="KW-0238">DNA-binding</keyword>
<evidence type="ECO:0000313" key="6">
    <source>
        <dbReference type="EMBL" id="SFJ16266.1"/>
    </source>
</evidence>
<dbReference type="STRING" id="46223.SAMN05421852_10582"/>
<sequence length="286" mass="32660">MKNSFFERIKEKKGQMSKSQLKIVHFIEQHIDEVPFLTVAQLAKRAGVGEATVVRFANYLGFQGYADMQEALQSYLRERLNTVERLKIADDTYAVQNQLAFDILSDDIRNIQRTMQTLDRRVFHEAVELITNARSVTIVAFRSSHALGYFLAFYLRLLLKEVHLLSHSDTMFEHLARLGEEDLVLGITFSRYTARTIQALKFAHEKGVKTLAITDQLTSPAVNYSSLHLLAASHLPSFHDSFVAPLSLINALLTAIAKKNYHAISEHLTKMEEIWEKEAVYDAFKI</sequence>
<name>A0A1I3P5E7_9BACL</name>
<dbReference type="Proteomes" id="UP000199545">
    <property type="component" value="Unassembled WGS sequence"/>
</dbReference>
<dbReference type="InterPro" id="IPR036388">
    <property type="entry name" value="WH-like_DNA-bd_sf"/>
</dbReference>
<evidence type="ECO:0000256" key="1">
    <source>
        <dbReference type="ARBA" id="ARBA00023015"/>
    </source>
</evidence>